<accession>A0ABW5P9N3</accession>
<keyword evidence="3 4" id="KW-0456">Lyase</keyword>
<reference evidence="6" key="1">
    <citation type="journal article" date="2019" name="Int. J. Syst. Evol. Microbiol.">
        <title>The Global Catalogue of Microorganisms (GCM) 10K type strain sequencing project: providing services to taxonomists for standard genome sequencing and annotation.</title>
        <authorList>
            <consortium name="The Broad Institute Genomics Platform"/>
            <consortium name="The Broad Institute Genome Sequencing Center for Infectious Disease"/>
            <person name="Wu L."/>
            <person name="Ma J."/>
        </authorList>
    </citation>
    <scope>NUCLEOTIDE SEQUENCE [LARGE SCALE GENOMIC DNA]</scope>
    <source>
        <strain evidence="6">KCTC 3950</strain>
    </source>
</reference>
<dbReference type="PANTHER" id="PTHR37690:SF1">
    <property type="entry name" value="CHORISMATE DEHYDRATASE"/>
    <property type="match status" value="1"/>
</dbReference>
<comment type="function">
    <text evidence="4">Catalyzes the dehydration of chorismate into 3-[(1-carboxyvinyl)oxy]benzoate, a step in the biosynthesis of menaquinone (MK, vitamin K2).</text>
</comment>
<dbReference type="SUPFAM" id="SSF53850">
    <property type="entry name" value="Periplasmic binding protein-like II"/>
    <property type="match status" value="1"/>
</dbReference>
<evidence type="ECO:0000313" key="6">
    <source>
        <dbReference type="Proteomes" id="UP001597541"/>
    </source>
</evidence>
<evidence type="ECO:0000256" key="4">
    <source>
        <dbReference type="HAMAP-Rule" id="MF_00995"/>
    </source>
</evidence>
<dbReference type="PANTHER" id="PTHR37690">
    <property type="entry name" value="CHORISMATE DEHYDRATASE"/>
    <property type="match status" value="1"/>
</dbReference>
<dbReference type="InterPro" id="IPR030868">
    <property type="entry name" value="MqnA"/>
</dbReference>
<dbReference type="InterPro" id="IPR003773">
    <property type="entry name" value="Menaquinone_biosynth"/>
</dbReference>
<comment type="catalytic activity">
    <reaction evidence="4">
        <text>chorismate = 3-[(1-carboxyvinyl)-oxy]benzoate + H2O</text>
        <dbReference type="Rhea" id="RHEA:40051"/>
        <dbReference type="ChEBI" id="CHEBI:15377"/>
        <dbReference type="ChEBI" id="CHEBI:29748"/>
        <dbReference type="ChEBI" id="CHEBI:76981"/>
        <dbReference type="EC" id="4.2.1.151"/>
    </reaction>
</comment>
<evidence type="ECO:0000313" key="5">
    <source>
        <dbReference type="EMBL" id="MFD2612017.1"/>
    </source>
</evidence>
<proteinExistence type="inferred from homology"/>
<dbReference type="EMBL" id="JBHUME010000005">
    <property type="protein sequence ID" value="MFD2612017.1"/>
    <property type="molecule type" value="Genomic_DNA"/>
</dbReference>
<evidence type="ECO:0000256" key="3">
    <source>
        <dbReference type="ARBA" id="ARBA00023239"/>
    </source>
</evidence>
<comment type="pathway">
    <text evidence="1 4">Quinol/quinone metabolism; menaquinone biosynthesis.</text>
</comment>
<keyword evidence="6" id="KW-1185">Reference proteome</keyword>
<gene>
    <name evidence="4" type="primary">mqnA</name>
    <name evidence="5" type="ORF">ACFSUF_06205</name>
</gene>
<keyword evidence="2 4" id="KW-0474">Menaquinone biosynthesis</keyword>
<comment type="similarity">
    <text evidence="4">Belongs to the MqnA/MqnD family. MqnA subfamily.</text>
</comment>
<dbReference type="EC" id="4.2.1.151" evidence="4"/>
<sequence length="286" mass="32236">MTHTNYLRIGRIEYTNAWPVFYHFADEIRNQQVELISKVPSELNRSLSEGRLDMSAVSSYAYGEGSSSYVLLPDLSVSSFGAVGSILLFMKKPLEEIRNGKIALTTASATSVNLLKIVMQKFLGGSPSYVSAAPDLEQMLKENDAALLIGDDAIRASWAELPYEVMDLGQAWRDFTGEGMTFAVWAVREAVTSRYPELVRGVNEAFQRSKERSMKDLSPVIEEAMKRIGGTASYWRSYFTGLQYDFGQSQWNGLQLYFRYAKELGLMNQDVHLRIWTDNTVVQVNS</sequence>
<dbReference type="Pfam" id="PF02621">
    <property type="entry name" value="VitK2_biosynth"/>
    <property type="match status" value="1"/>
</dbReference>
<protein>
    <recommendedName>
        <fullName evidence="4">Chorismate dehydratase</fullName>
        <ecNumber evidence="4">4.2.1.151</ecNumber>
    </recommendedName>
    <alternativeName>
        <fullName evidence="4">Menaquinone biosynthetic enzyme MqnA</fullName>
    </alternativeName>
</protein>
<dbReference type="HAMAP" id="MF_00995">
    <property type="entry name" value="MqnA"/>
    <property type="match status" value="1"/>
</dbReference>
<evidence type="ECO:0000256" key="2">
    <source>
        <dbReference type="ARBA" id="ARBA00022428"/>
    </source>
</evidence>
<dbReference type="Gene3D" id="3.40.190.10">
    <property type="entry name" value="Periplasmic binding protein-like II"/>
    <property type="match status" value="2"/>
</dbReference>
<dbReference type="RefSeq" id="WP_377601188.1">
    <property type="nucleotide sequence ID" value="NZ_JBHUME010000005.1"/>
</dbReference>
<name>A0ABW5P9N3_9BACL</name>
<comment type="caution">
    <text evidence="5">The sequence shown here is derived from an EMBL/GenBank/DDBJ whole genome shotgun (WGS) entry which is preliminary data.</text>
</comment>
<dbReference type="Proteomes" id="UP001597541">
    <property type="component" value="Unassembled WGS sequence"/>
</dbReference>
<organism evidence="5 6">
    <name type="scientific">Paenibacillus gansuensis</name>
    <dbReference type="NCBI Taxonomy" id="306542"/>
    <lineage>
        <taxon>Bacteria</taxon>
        <taxon>Bacillati</taxon>
        <taxon>Bacillota</taxon>
        <taxon>Bacilli</taxon>
        <taxon>Bacillales</taxon>
        <taxon>Paenibacillaceae</taxon>
        <taxon>Paenibacillus</taxon>
    </lineage>
</organism>
<dbReference type="CDD" id="cd13634">
    <property type="entry name" value="PBP2_Sco4506"/>
    <property type="match status" value="1"/>
</dbReference>
<evidence type="ECO:0000256" key="1">
    <source>
        <dbReference type="ARBA" id="ARBA00004863"/>
    </source>
</evidence>